<organism evidence="3 4">
    <name type="scientific">Kitasatospora setae (strain ATCC 33774 / DSM 43861 / JCM 3304 / KCC A-0304 / NBRC 14216 / KM-6054)</name>
    <name type="common">Streptomyces setae</name>
    <dbReference type="NCBI Taxonomy" id="452652"/>
    <lineage>
        <taxon>Bacteria</taxon>
        <taxon>Bacillati</taxon>
        <taxon>Actinomycetota</taxon>
        <taxon>Actinomycetes</taxon>
        <taxon>Kitasatosporales</taxon>
        <taxon>Streptomycetaceae</taxon>
        <taxon>Kitasatospora</taxon>
    </lineage>
</organism>
<feature type="transmembrane region" description="Helical" evidence="1">
    <location>
        <begin position="153"/>
        <end position="172"/>
    </location>
</feature>
<keyword evidence="1" id="KW-0812">Transmembrane</keyword>
<dbReference type="InterPro" id="IPR000326">
    <property type="entry name" value="PAP2/HPO"/>
</dbReference>
<dbReference type="Gene3D" id="1.20.144.10">
    <property type="entry name" value="Phosphatidic acid phosphatase type 2/haloperoxidase"/>
    <property type="match status" value="1"/>
</dbReference>
<dbReference type="InterPro" id="IPR036938">
    <property type="entry name" value="PAP2/HPO_sf"/>
</dbReference>
<reference evidence="3 4" key="1">
    <citation type="journal article" date="2010" name="DNA Res.">
        <title>Genome sequence of Kitasatospora setae NBRC 14216T: an evolutionary snapshot of the family Streptomycetaceae.</title>
        <authorList>
            <person name="Ichikawa N."/>
            <person name="Oguchi A."/>
            <person name="Ikeda H."/>
            <person name="Ishikawa J."/>
            <person name="Kitani S."/>
            <person name="Watanabe Y."/>
            <person name="Nakamura S."/>
            <person name="Katano Y."/>
            <person name="Kishi E."/>
            <person name="Sasagawa M."/>
            <person name="Ankai A."/>
            <person name="Fukui S."/>
            <person name="Hashimoto Y."/>
            <person name="Kamata S."/>
            <person name="Otoguro M."/>
            <person name="Tanikawa S."/>
            <person name="Nihira T."/>
            <person name="Horinouchi S."/>
            <person name="Ohnishi Y."/>
            <person name="Hayakawa M."/>
            <person name="Kuzuyama T."/>
            <person name="Arisawa A."/>
            <person name="Nomoto F."/>
            <person name="Miura H."/>
            <person name="Takahashi Y."/>
            <person name="Fujita N."/>
        </authorList>
    </citation>
    <scope>NUCLEOTIDE SEQUENCE [LARGE SCALE GENOMIC DNA]</scope>
    <source>
        <strain evidence="4">ATCC 33774 / DSM 43861 / JCM 3304 / KCC A-0304 / NBRC 14216 / KM-6054</strain>
    </source>
</reference>
<feature type="transmembrane region" description="Helical" evidence="1">
    <location>
        <begin position="85"/>
        <end position="107"/>
    </location>
</feature>
<keyword evidence="4" id="KW-1185">Reference proteome</keyword>
<dbReference type="SUPFAM" id="SSF48317">
    <property type="entry name" value="Acid phosphatase/Vanadium-dependent haloperoxidase"/>
    <property type="match status" value="1"/>
</dbReference>
<dbReference type="SMART" id="SM00014">
    <property type="entry name" value="acidPPc"/>
    <property type="match status" value="1"/>
</dbReference>
<dbReference type="HOGENOM" id="CLU_072573_3_1_11"/>
<keyword evidence="1" id="KW-1133">Transmembrane helix</keyword>
<feature type="transmembrane region" description="Helical" evidence="1">
    <location>
        <begin position="184"/>
        <end position="204"/>
    </location>
</feature>
<dbReference type="eggNOG" id="COG0671">
    <property type="taxonomic scope" value="Bacteria"/>
</dbReference>
<feature type="transmembrane region" description="Helical" evidence="1">
    <location>
        <begin position="127"/>
        <end position="146"/>
    </location>
</feature>
<evidence type="ECO:0000259" key="2">
    <source>
        <dbReference type="SMART" id="SM00014"/>
    </source>
</evidence>
<dbReference type="Pfam" id="PF01569">
    <property type="entry name" value="PAP2"/>
    <property type="match status" value="1"/>
</dbReference>
<protein>
    <recommendedName>
        <fullName evidence="2">Phosphatidic acid phosphatase type 2/haloperoxidase domain-containing protein</fullName>
    </recommendedName>
</protein>
<name>E4NFS6_KITSK</name>
<dbReference type="RefSeq" id="WP_014137655.1">
    <property type="nucleotide sequence ID" value="NC_016109.1"/>
</dbReference>
<evidence type="ECO:0000313" key="4">
    <source>
        <dbReference type="Proteomes" id="UP000007076"/>
    </source>
</evidence>
<dbReference type="STRING" id="452652.KSE_45750"/>
<gene>
    <name evidence="3" type="ordered locus">KSE_45750</name>
</gene>
<feature type="domain" description="Phosphatidic acid phosphatase type 2/haloperoxidase" evidence="2">
    <location>
        <begin position="85"/>
        <end position="198"/>
    </location>
</feature>
<evidence type="ECO:0000256" key="1">
    <source>
        <dbReference type="SAM" id="Phobius"/>
    </source>
</evidence>
<evidence type="ECO:0000313" key="3">
    <source>
        <dbReference type="EMBL" id="BAJ30356.1"/>
    </source>
</evidence>
<sequence>MLRCAWPALAGLLGFAALLVLVRAGWAPLARLDRGWVAALHRCALRHPVAAAATQTLADLGAPWVTRTLLGAAALRLWALGARTLALWAAGAAALAWAAAAAGPALAGRAGPHFDDQVALAAGASFPSGPALTAAVTCGALLALVWPRAERPLRAAAGTAAGLAVALVGWTGTALGTHWPSDVLAGWAAAVAVLAGTALAVELWRPGRLGRDARLLRRRAGPRVQRVLAAPLPAEPAAERDPGRP</sequence>
<dbReference type="PATRIC" id="fig|452652.3.peg.4559"/>
<keyword evidence="1" id="KW-0472">Membrane</keyword>
<dbReference type="Proteomes" id="UP000007076">
    <property type="component" value="Chromosome"/>
</dbReference>
<proteinExistence type="predicted"/>
<accession>E4NFS6</accession>
<dbReference type="EMBL" id="AP010968">
    <property type="protein sequence ID" value="BAJ30356.1"/>
    <property type="molecule type" value="Genomic_DNA"/>
</dbReference>
<dbReference type="KEGG" id="ksk:KSE_45750"/>
<dbReference type="AlphaFoldDB" id="E4NFS6"/>